<dbReference type="GeneID" id="112466833"/>
<dbReference type="Pfam" id="PF05071">
    <property type="entry name" value="NDUFA12"/>
    <property type="match status" value="1"/>
</dbReference>
<reference evidence="3" key="1">
    <citation type="submission" date="2025-08" db="UniProtKB">
        <authorList>
            <consortium name="RefSeq"/>
        </authorList>
    </citation>
    <scope>IDENTIFICATION</scope>
    <source>
        <tissue evidence="3">Whole body</tissue>
    </source>
</reference>
<evidence type="ECO:0000313" key="2">
    <source>
        <dbReference type="Proteomes" id="UP000504618"/>
    </source>
</evidence>
<dbReference type="InterPro" id="IPR007763">
    <property type="entry name" value="NDUFA12"/>
</dbReference>
<dbReference type="RefSeq" id="XP_024890930.1">
    <property type="nucleotide sequence ID" value="XM_025035162.1"/>
</dbReference>
<sequence>MAKLLGLDKVATLFRTVRDHGGIIGSIKTLFRVDELKSGTLVGEDKYGNRYYENNMYFVGELLSTLVWHCKSNSMSHHHETKDRTLAATTVINLEQQ</sequence>
<comment type="similarity">
    <text evidence="1">Belongs to the complex I NDUFA12 subunit family.</text>
</comment>
<gene>
    <name evidence="3" type="primary">LOC112466833</name>
</gene>
<evidence type="ECO:0000256" key="1">
    <source>
        <dbReference type="ARBA" id="ARBA00007355"/>
    </source>
</evidence>
<proteinExistence type="inferred from homology"/>
<dbReference type="AlphaFoldDB" id="A0A6J1RDR3"/>
<organism evidence="2 3">
    <name type="scientific">Temnothorax curvispinosus</name>
    <dbReference type="NCBI Taxonomy" id="300111"/>
    <lineage>
        <taxon>Eukaryota</taxon>
        <taxon>Metazoa</taxon>
        <taxon>Ecdysozoa</taxon>
        <taxon>Arthropoda</taxon>
        <taxon>Hexapoda</taxon>
        <taxon>Insecta</taxon>
        <taxon>Pterygota</taxon>
        <taxon>Neoptera</taxon>
        <taxon>Endopterygota</taxon>
        <taxon>Hymenoptera</taxon>
        <taxon>Apocrita</taxon>
        <taxon>Aculeata</taxon>
        <taxon>Formicoidea</taxon>
        <taxon>Formicidae</taxon>
        <taxon>Myrmicinae</taxon>
        <taxon>Temnothorax</taxon>
    </lineage>
</organism>
<dbReference type="GO" id="GO:0045271">
    <property type="term" value="C:respiratory chain complex I"/>
    <property type="evidence" value="ECO:0007669"/>
    <property type="project" value="InterPro"/>
</dbReference>
<evidence type="ECO:0000313" key="3">
    <source>
        <dbReference type="RefSeq" id="XP_024890930.1"/>
    </source>
</evidence>
<dbReference type="Proteomes" id="UP000504618">
    <property type="component" value="Unplaced"/>
</dbReference>
<keyword evidence="2" id="KW-1185">Reference proteome</keyword>
<dbReference type="CTD" id="33443"/>
<accession>A0A6J1RDR3</accession>
<dbReference type="OrthoDB" id="274641at2759"/>
<name>A0A6J1RDR3_9HYME</name>
<protein>
    <submittedName>
        <fullName evidence="3">Probable NADH dehydrogenase [ubiquinone] 1 alpha subcomplex subunit 12</fullName>
    </submittedName>
</protein>